<evidence type="ECO:0000313" key="2">
    <source>
        <dbReference type="EMBL" id="RQP26838.1"/>
    </source>
</evidence>
<gene>
    <name evidence="2" type="ORF">DZC73_04010</name>
</gene>
<dbReference type="RefSeq" id="WP_124538878.1">
    <property type="nucleotide sequence ID" value="NZ_QUSW01000001.1"/>
</dbReference>
<dbReference type="AlphaFoldDB" id="A0A3N7HWS1"/>
<comment type="caution">
    <text evidence="2">The sequence shown here is derived from an EMBL/GenBank/DDBJ whole genome shotgun (WGS) entry which is preliminary data.</text>
</comment>
<protein>
    <submittedName>
        <fullName evidence="2">DUF3034 family protein</fullName>
    </submittedName>
</protein>
<feature type="signal peptide" evidence="1">
    <location>
        <begin position="1"/>
        <end position="24"/>
    </location>
</feature>
<organism evidence="2 3">
    <name type="scientific">Piscinibacter terrae</name>
    <dbReference type="NCBI Taxonomy" id="2496871"/>
    <lineage>
        <taxon>Bacteria</taxon>
        <taxon>Pseudomonadati</taxon>
        <taxon>Pseudomonadota</taxon>
        <taxon>Betaproteobacteria</taxon>
        <taxon>Burkholderiales</taxon>
        <taxon>Sphaerotilaceae</taxon>
        <taxon>Piscinibacter</taxon>
    </lineage>
</organism>
<feature type="chain" id="PRO_5018271510" evidence="1">
    <location>
        <begin position="25"/>
        <end position="307"/>
    </location>
</feature>
<dbReference type="EMBL" id="QUSW01000001">
    <property type="protein sequence ID" value="RQP26838.1"/>
    <property type="molecule type" value="Genomic_DNA"/>
</dbReference>
<sequence length="307" mass="32105">MPNRLGRALCAAAVPFCLCATAFAQDAPKLGWGSGKLLLTGGVSTIDGAAGGGLTPWAVTASYATDYQAGGTAHLTHVKTQDYSMNAYGAAIGIKDRFEFSIARQDFDTGDTGTALGLPGLHLKQDILGAKLRVLGDAVLDSDTLMPQVAIGLEHKKVHAGGLESTLTSLGASTSGTDLYVSATKLFLAQGILVNGTLRATKANQNGLLGFGGTNHGGYSLQPEISVAWLLRKDIAIGAEYRAKPDNLNPSALGEGLKEDDWADLFVAWAPSKHFSLTLAYVDLGHIVPAVIARRQTGTYLSAQFAF</sequence>
<dbReference type="OrthoDB" id="9126735at2"/>
<name>A0A3N7HWS1_9BURK</name>
<dbReference type="InterPro" id="IPR021393">
    <property type="entry name" value="DUF3034"/>
</dbReference>
<proteinExistence type="predicted"/>
<keyword evidence="3" id="KW-1185">Reference proteome</keyword>
<dbReference type="Pfam" id="PF11231">
    <property type="entry name" value="DUF3034"/>
    <property type="match status" value="1"/>
</dbReference>
<dbReference type="Proteomes" id="UP000267464">
    <property type="component" value="Unassembled WGS sequence"/>
</dbReference>
<evidence type="ECO:0000313" key="3">
    <source>
        <dbReference type="Proteomes" id="UP000267464"/>
    </source>
</evidence>
<accession>A0A3N7HWS1</accession>
<keyword evidence="1" id="KW-0732">Signal</keyword>
<reference evidence="2 3" key="1">
    <citation type="submission" date="2018-08" db="EMBL/GenBank/DDBJ databases">
        <authorList>
            <person name="Khan S.A."/>
            <person name="Jeon C.O."/>
            <person name="Chun B.H."/>
            <person name="Jeong S.E."/>
        </authorList>
    </citation>
    <scope>NUCLEOTIDE SEQUENCE [LARGE SCALE GENOMIC DNA]</scope>
    <source>
        <strain evidence="2 3">S-16</strain>
    </source>
</reference>
<reference evidence="2 3" key="2">
    <citation type="submission" date="2018-12" db="EMBL/GenBank/DDBJ databases">
        <title>Rhizobacter gummiphilus sp. nov., a rubber-degrading bacterium isolated from the soil of a botanical garden in Japan.</title>
        <authorList>
            <person name="Shunsuke S.S."/>
        </authorList>
    </citation>
    <scope>NUCLEOTIDE SEQUENCE [LARGE SCALE GENOMIC DNA]</scope>
    <source>
        <strain evidence="2 3">S-16</strain>
    </source>
</reference>
<evidence type="ECO:0000256" key="1">
    <source>
        <dbReference type="SAM" id="SignalP"/>
    </source>
</evidence>